<evidence type="ECO:0000313" key="3">
    <source>
        <dbReference type="Proteomes" id="UP001610444"/>
    </source>
</evidence>
<feature type="compositionally biased region" description="Polar residues" evidence="1">
    <location>
        <begin position="22"/>
        <end position="36"/>
    </location>
</feature>
<name>A0ABR4JK73_9EURO</name>
<sequence length="62" mass="7202">MRRRCDRHVLGQNQKHPRLRFSPNQDVVPSSTSASEASPKKKKMKIRYRNTVIGPPTTEWAK</sequence>
<dbReference type="Proteomes" id="UP001610444">
    <property type="component" value="Unassembled WGS sequence"/>
</dbReference>
<keyword evidence="3" id="KW-1185">Reference proteome</keyword>
<comment type="caution">
    <text evidence="2">The sequence shown here is derived from an EMBL/GenBank/DDBJ whole genome shotgun (WGS) entry which is preliminary data.</text>
</comment>
<dbReference type="EMBL" id="JBFXLR010000065">
    <property type="protein sequence ID" value="KAL2840443.1"/>
    <property type="molecule type" value="Genomic_DNA"/>
</dbReference>
<protein>
    <submittedName>
        <fullName evidence="2">Uncharacterized protein</fullName>
    </submittedName>
</protein>
<gene>
    <name evidence="2" type="ORF">BJX68DRAFT_185750</name>
</gene>
<organism evidence="2 3">
    <name type="scientific">Aspergillus pseudodeflectus</name>
    <dbReference type="NCBI Taxonomy" id="176178"/>
    <lineage>
        <taxon>Eukaryota</taxon>
        <taxon>Fungi</taxon>
        <taxon>Dikarya</taxon>
        <taxon>Ascomycota</taxon>
        <taxon>Pezizomycotina</taxon>
        <taxon>Eurotiomycetes</taxon>
        <taxon>Eurotiomycetidae</taxon>
        <taxon>Eurotiales</taxon>
        <taxon>Aspergillaceae</taxon>
        <taxon>Aspergillus</taxon>
        <taxon>Aspergillus subgen. Nidulantes</taxon>
    </lineage>
</organism>
<feature type="region of interest" description="Disordered" evidence="1">
    <location>
        <begin position="1"/>
        <end position="62"/>
    </location>
</feature>
<evidence type="ECO:0000313" key="2">
    <source>
        <dbReference type="EMBL" id="KAL2840443.1"/>
    </source>
</evidence>
<proteinExistence type="predicted"/>
<dbReference type="RefSeq" id="XP_070894052.1">
    <property type="nucleotide sequence ID" value="XM_071037294.1"/>
</dbReference>
<dbReference type="GeneID" id="98152458"/>
<accession>A0ABR4JK73</accession>
<reference evidence="2 3" key="1">
    <citation type="submission" date="2024-07" db="EMBL/GenBank/DDBJ databases">
        <title>Section-level genome sequencing and comparative genomics of Aspergillus sections Usti and Cavernicolus.</title>
        <authorList>
            <consortium name="Lawrence Berkeley National Laboratory"/>
            <person name="Nybo J.L."/>
            <person name="Vesth T.C."/>
            <person name="Theobald S."/>
            <person name="Frisvad J.C."/>
            <person name="Larsen T.O."/>
            <person name="Kjaerboelling I."/>
            <person name="Rothschild-Mancinelli K."/>
            <person name="Lyhne E.K."/>
            <person name="Kogle M.E."/>
            <person name="Barry K."/>
            <person name="Clum A."/>
            <person name="Na H."/>
            <person name="Ledsgaard L."/>
            <person name="Lin J."/>
            <person name="Lipzen A."/>
            <person name="Kuo A."/>
            <person name="Riley R."/>
            <person name="Mondo S."/>
            <person name="LaButti K."/>
            <person name="Haridas S."/>
            <person name="Pangalinan J."/>
            <person name="Salamov A.A."/>
            <person name="Simmons B.A."/>
            <person name="Magnuson J.K."/>
            <person name="Chen J."/>
            <person name="Drula E."/>
            <person name="Henrissat B."/>
            <person name="Wiebenga A."/>
            <person name="Lubbers R.J."/>
            <person name="Gomes A.C."/>
            <person name="Macurrencykelacurrency M.R."/>
            <person name="Stajich J."/>
            <person name="Grigoriev I.V."/>
            <person name="Mortensen U.H."/>
            <person name="De vries R.P."/>
            <person name="Baker S.E."/>
            <person name="Andersen M.R."/>
        </authorList>
    </citation>
    <scope>NUCLEOTIDE SEQUENCE [LARGE SCALE GENOMIC DNA]</scope>
    <source>
        <strain evidence="2 3">CBS 756.74</strain>
    </source>
</reference>
<evidence type="ECO:0000256" key="1">
    <source>
        <dbReference type="SAM" id="MobiDB-lite"/>
    </source>
</evidence>